<dbReference type="InterPro" id="IPR012340">
    <property type="entry name" value="NA-bd_OB-fold"/>
</dbReference>
<dbReference type="Gene3D" id="2.40.50.140">
    <property type="entry name" value="Nucleic acid-binding proteins"/>
    <property type="match status" value="1"/>
</dbReference>
<dbReference type="FunFam" id="2.40.50.140:FF:000051">
    <property type="entry name" value="RNA-binding transcriptional accessory protein"/>
    <property type="match status" value="1"/>
</dbReference>
<dbReference type="SMART" id="SM00316">
    <property type="entry name" value="S1"/>
    <property type="match status" value="1"/>
</dbReference>
<evidence type="ECO:0000313" key="2">
    <source>
        <dbReference type="EMBL" id="MDF1612736.1"/>
    </source>
</evidence>
<name>A0AAE3TDP0_9BACT</name>
<dbReference type="Pfam" id="PF00575">
    <property type="entry name" value="S1"/>
    <property type="match status" value="1"/>
</dbReference>
<dbReference type="InterPro" id="IPR055179">
    <property type="entry name" value="Tex-like_central_region"/>
</dbReference>
<dbReference type="Proteomes" id="UP001221302">
    <property type="component" value="Unassembled WGS sequence"/>
</dbReference>
<dbReference type="InterPro" id="IPR018974">
    <property type="entry name" value="Tex-like_N"/>
</dbReference>
<dbReference type="GO" id="GO:0003729">
    <property type="term" value="F:mRNA binding"/>
    <property type="evidence" value="ECO:0007669"/>
    <property type="project" value="UniProtKB-ARBA"/>
</dbReference>
<dbReference type="FunFam" id="1.10.10.650:FF:000001">
    <property type="entry name" value="S1 RNA-binding domain 1"/>
    <property type="match status" value="1"/>
</dbReference>
<dbReference type="CDD" id="cd05685">
    <property type="entry name" value="S1_Tex"/>
    <property type="match status" value="1"/>
</dbReference>
<dbReference type="InterPro" id="IPR003029">
    <property type="entry name" value="S1_domain"/>
</dbReference>
<dbReference type="GO" id="GO:0006139">
    <property type="term" value="P:nucleobase-containing compound metabolic process"/>
    <property type="evidence" value="ECO:0007669"/>
    <property type="project" value="InterPro"/>
</dbReference>
<dbReference type="Gene3D" id="1.10.150.310">
    <property type="entry name" value="Tex RuvX-like domain-like"/>
    <property type="match status" value="1"/>
</dbReference>
<dbReference type="AlphaFoldDB" id="A0AAE3TDP0"/>
<evidence type="ECO:0000313" key="3">
    <source>
        <dbReference type="Proteomes" id="UP001221302"/>
    </source>
</evidence>
<dbReference type="SUPFAM" id="SSF47781">
    <property type="entry name" value="RuvA domain 2-like"/>
    <property type="match status" value="2"/>
</dbReference>
<dbReference type="Pfam" id="PF09371">
    <property type="entry name" value="Tex_N"/>
    <property type="match status" value="1"/>
</dbReference>
<feature type="domain" description="S1 motif" evidence="1">
    <location>
        <begin position="652"/>
        <end position="721"/>
    </location>
</feature>
<dbReference type="GO" id="GO:0005737">
    <property type="term" value="C:cytoplasm"/>
    <property type="evidence" value="ECO:0007669"/>
    <property type="project" value="UniProtKB-ARBA"/>
</dbReference>
<dbReference type="RefSeq" id="WP_321536507.1">
    <property type="nucleotide sequence ID" value="NZ_JARGDL010000017.1"/>
</dbReference>
<dbReference type="InterPro" id="IPR006641">
    <property type="entry name" value="YqgF/RNaseH-like_dom"/>
</dbReference>
<proteinExistence type="predicted"/>
<dbReference type="SUPFAM" id="SSF53098">
    <property type="entry name" value="Ribonuclease H-like"/>
    <property type="match status" value="1"/>
</dbReference>
<dbReference type="InterPro" id="IPR012337">
    <property type="entry name" value="RNaseH-like_sf"/>
</dbReference>
<evidence type="ECO:0000259" key="1">
    <source>
        <dbReference type="PROSITE" id="PS50126"/>
    </source>
</evidence>
<dbReference type="Pfam" id="PF16921">
    <property type="entry name" value="Tex_YqgF"/>
    <property type="match status" value="1"/>
</dbReference>
<dbReference type="InterPro" id="IPR010994">
    <property type="entry name" value="RuvA_2-like"/>
</dbReference>
<dbReference type="GO" id="GO:0006412">
    <property type="term" value="P:translation"/>
    <property type="evidence" value="ECO:0007669"/>
    <property type="project" value="TreeGrafter"/>
</dbReference>
<dbReference type="PROSITE" id="PS50126">
    <property type="entry name" value="S1"/>
    <property type="match status" value="1"/>
</dbReference>
<dbReference type="Pfam" id="PF12836">
    <property type="entry name" value="HHH_3"/>
    <property type="match status" value="1"/>
</dbReference>
<dbReference type="SUPFAM" id="SSF50249">
    <property type="entry name" value="Nucleic acid-binding proteins"/>
    <property type="match status" value="1"/>
</dbReference>
<dbReference type="InterPro" id="IPR044146">
    <property type="entry name" value="S1_Tex"/>
</dbReference>
<dbReference type="Gene3D" id="3.30.420.140">
    <property type="entry name" value="YqgF/RNase H-like domain"/>
    <property type="match status" value="1"/>
</dbReference>
<sequence>MNINSFIANELNITEKQVTAVVNLLNDGATIPFIARYRKEHTGGLNEDVLRDIEDRLQYLKILEARKETILKSIEEQGKLTDELKEKILSAVKLQEVEDLYLPYKPKRKTRGTVAKAKGLEPLALFIIDNPNYIGDFDSILENYINEEFGVTSKEDALQGAKDIIAEIISDNAEVRKIVRNYLFEEATLVSVKAEEKKEAIQQNKKDVYDVYHNFSSPVNKLKQYQILAINRGEKEGFLKVSLSFEKESLLKDIYKKHFTFSKSVFDEILNEVIDDSFARLIYPSIEREIRNQLTDEADLHAVEIFASNLRQLLLQPPIANKIILGIDPGFVSGSKIAVIDSTGKYLEGTTIYPHPPQSRFLEAKKILAEYINRYKVNVIAIGNGTASRETELLVAETIKENKLKCHYIIVNEAGASVYSASAVAKEEFPDLEASQRGNISIARRVLDPLAELVKIDPKSIGVGLYQHDVDQKLLSKKLDDVVLSCVNYVGVDVNTASVSLLNYVSGLNKRIAKNIVKHREKIGKFKNRFQLLEVSGIGEKAFEQCAGFLRIPNGENPLDNTSIHPESYQATEKLLKLCELSATHVNEKGNLVEMFVKTKGVEKVAKEIGIGEPTLIDIIENLKKPGRDPREELPKPILRSDVLKIEDLKEGMKLKGTVRNVVDFGAFVDIGVKQDGLLHISQIANKFVKNPLELLKVGDIIDVTIIGIDIPKQRISLSMIK</sequence>
<dbReference type="InterPro" id="IPR037027">
    <property type="entry name" value="YqgF/RNaseH-like_dom_sf"/>
</dbReference>
<dbReference type="Gene3D" id="1.10.10.650">
    <property type="entry name" value="RuvA domain 2-like"/>
    <property type="match status" value="1"/>
</dbReference>
<dbReference type="FunFam" id="1.10.150.310:FF:000001">
    <property type="entry name" value="RNA-binding transcriptional accessory protein"/>
    <property type="match status" value="1"/>
</dbReference>
<dbReference type="PANTHER" id="PTHR10724">
    <property type="entry name" value="30S RIBOSOMAL PROTEIN S1"/>
    <property type="match status" value="1"/>
</dbReference>
<organism evidence="2 3">
    <name type="scientific">Stygiobacter electus</name>
    <dbReference type="NCBI Taxonomy" id="3032292"/>
    <lineage>
        <taxon>Bacteria</taxon>
        <taxon>Pseudomonadati</taxon>
        <taxon>Ignavibacteriota</taxon>
        <taxon>Ignavibacteria</taxon>
        <taxon>Ignavibacteriales</taxon>
        <taxon>Melioribacteraceae</taxon>
        <taxon>Stygiobacter</taxon>
    </lineage>
</organism>
<dbReference type="InterPro" id="IPR050437">
    <property type="entry name" value="Ribos_protein_bS1-like"/>
</dbReference>
<accession>A0AAE3TDP0</accession>
<keyword evidence="3" id="KW-1185">Reference proteome</keyword>
<dbReference type="EMBL" id="JARGDL010000017">
    <property type="protein sequence ID" value="MDF1612736.1"/>
    <property type="molecule type" value="Genomic_DNA"/>
</dbReference>
<dbReference type="InterPro" id="IPR032639">
    <property type="entry name" value="Tex_YqgF"/>
</dbReference>
<dbReference type="Gene3D" id="1.10.3500.10">
    <property type="entry name" value="Tex N-terminal region-like"/>
    <property type="match status" value="1"/>
</dbReference>
<dbReference type="InterPro" id="IPR023323">
    <property type="entry name" value="Tex-like_dom_sf"/>
</dbReference>
<dbReference type="PANTHER" id="PTHR10724:SF10">
    <property type="entry name" value="S1 RNA-BINDING DOMAIN-CONTAINING PROTEIN 1"/>
    <property type="match status" value="1"/>
</dbReference>
<dbReference type="SUPFAM" id="SSF158832">
    <property type="entry name" value="Tex N-terminal region-like"/>
    <property type="match status" value="1"/>
</dbReference>
<dbReference type="SMART" id="SM00732">
    <property type="entry name" value="YqgFc"/>
    <property type="match status" value="1"/>
</dbReference>
<dbReference type="Pfam" id="PF22706">
    <property type="entry name" value="Tex_central_region"/>
    <property type="match status" value="1"/>
</dbReference>
<dbReference type="GO" id="GO:0003735">
    <property type="term" value="F:structural constituent of ribosome"/>
    <property type="evidence" value="ECO:0007669"/>
    <property type="project" value="TreeGrafter"/>
</dbReference>
<dbReference type="InterPro" id="IPR023319">
    <property type="entry name" value="Tex-like_HTH_dom_sf"/>
</dbReference>
<dbReference type="InterPro" id="IPR041692">
    <property type="entry name" value="HHH_9"/>
</dbReference>
<comment type="caution">
    <text evidence="2">The sequence shown here is derived from an EMBL/GenBank/DDBJ whole genome shotgun (WGS) entry which is preliminary data.</text>
</comment>
<gene>
    <name evidence="2" type="ORF">P0M35_11290</name>
</gene>
<dbReference type="FunFam" id="3.30.420.140:FF:000001">
    <property type="entry name" value="RNA-binding transcriptional accessory protein"/>
    <property type="match status" value="1"/>
</dbReference>
<protein>
    <submittedName>
        <fullName evidence="2">Tex family protein</fullName>
    </submittedName>
</protein>
<dbReference type="Pfam" id="PF17674">
    <property type="entry name" value="HHH_9"/>
    <property type="match status" value="1"/>
</dbReference>
<reference evidence="2" key="1">
    <citation type="submission" date="2023-03" db="EMBL/GenBank/DDBJ databases">
        <title>Stygiobacter electus gen. nov., sp. nov., facultatively anaerobic thermotolerant bacterium of the class Ignavibacteria from a well of Yessentuki mineral water deposit.</title>
        <authorList>
            <person name="Podosokorskaya O.A."/>
            <person name="Elcheninov A.G."/>
            <person name="Petrova N.F."/>
            <person name="Zavarzina D.G."/>
            <person name="Kublanov I.V."/>
            <person name="Merkel A.Y."/>
        </authorList>
    </citation>
    <scope>NUCLEOTIDE SEQUENCE</scope>
    <source>
        <strain evidence="2">09-Me</strain>
    </source>
</reference>